<evidence type="ECO:0000256" key="4">
    <source>
        <dbReference type="ARBA" id="ARBA00022840"/>
    </source>
</evidence>
<dbReference type="GO" id="GO:0004386">
    <property type="term" value="F:helicase activity"/>
    <property type="evidence" value="ECO:0007669"/>
    <property type="project" value="UniProtKB-KW"/>
</dbReference>
<dbReference type="Gene3D" id="3.40.50.300">
    <property type="entry name" value="P-loop containing nucleotide triphosphate hydrolases"/>
    <property type="match status" value="2"/>
</dbReference>
<dbReference type="GO" id="GO:0006281">
    <property type="term" value="P:DNA repair"/>
    <property type="evidence" value="ECO:0007669"/>
    <property type="project" value="TreeGrafter"/>
</dbReference>
<dbReference type="GO" id="GO:0004520">
    <property type="term" value="F:DNA endonuclease activity"/>
    <property type="evidence" value="ECO:0007669"/>
    <property type="project" value="TreeGrafter"/>
</dbReference>
<accession>A0A6C0BPZ2</accession>
<evidence type="ECO:0000313" key="7">
    <source>
        <dbReference type="EMBL" id="QHS94457.1"/>
    </source>
</evidence>
<dbReference type="Pfam" id="PF00271">
    <property type="entry name" value="Helicase_C"/>
    <property type="match status" value="1"/>
</dbReference>
<dbReference type="GO" id="GO:0043596">
    <property type="term" value="C:nuclear replication fork"/>
    <property type="evidence" value="ECO:0007669"/>
    <property type="project" value="TreeGrafter"/>
</dbReference>
<evidence type="ECO:0000256" key="2">
    <source>
        <dbReference type="ARBA" id="ARBA00022801"/>
    </source>
</evidence>
<dbReference type="AlphaFoldDB" id="A0A6C0BPZ2"/>
<name>A0A6C0BPZ2_9ZZZZ</name>
<proteinExistence type="predicted"/>
<dbReference type="GO" id="GO:0031297">
    <property type="term" value="P:replication fork processing"/>
    <property type="evidence" value="ECO:0007669"/>
    <property type="project" value="TreeGrafter"/>
</dbReference>
<dbReference type="SUPFAM" id="SSF52540">
    <property type="entry name" value="P-loop containing nucleoside triphosphate hydrolases"/>
    <property type="match status" value="2"/>
</dbReference>
<dbReference type="InterPro" id="IPR001650">
    <property type="entry name" value="Helicase_C-like"/>
</dbReference>
<dbReference type="GO" id="GO:0005524">
    <property type="term" value="F:ATP binding"/>
    <property type="evidence" value="ECO:0007669"/>
    <property type="project" value="UniProtKB-KW"/>
</dbReference>
<dbReference type="InterPro" id="IPR000330">
    <property type="entry name" value="SNF2_N"/>
</dbReference>
<dbReference type="GO" id="GO:0016787">
    <property type="term" value="F:hydrolase activity"/>
    <property type="evidence" value="ECO:0007669"/>
    <property type="project" value="UniProtKB-KW"/>
</dbReference>
<keyword evidence="3" id="KW-0347">Helicase</keyword>
<keyword evidence="1" id="KW-0547">Nucleotide-binding</keyword>
<organism evidence="7">
    <name type="scientific">viral metagenome</name>
    <dbReference type="NCBI Taxonomy" id="1070528"/>
    <lineage>
        <taxon>unclassified sequences</taxon>
        <taxon>metagenomes</taxon>
        <taxon>organismal metagenomes</taxon>
    </lineage>
</organism>
<dbReference type="PANTHER" id="PTHR45766">
    <property type="entry name" value="DNA ANNEALING HELICASE AND ENDONUCLEASE ZRANB3 FAMILY MEMBER"/>
    <property type="match status" value="1"/>
</dbReference>
<dbReference type="EMBL" id="MN739225">
    <property type="protein sequence ID" value="QHS94457.1"/>
    <property type="molecule type" value="Genomic_DNA"/>
</dbReference>
<reference evidence="7" key="1">
    <citation type="journal article" date="2020" name="Nature">
        <title>Giant virus diversity and host interactions through global metagenomics.</title>
        <authorList>
            <person name="Schulz F."/>
            <person name="Roux S."/>
            <person name="Paez-Espino D."/>
            <person name="Jungbluth S."/>
            <person name="Walsh D.A."/>
            <person name="Denef V.J."/>
            <person name="McMahon K.D."/>
            <person name="Konstantinidis K.T."/>
            <person name="Eloe-Fadrosh E.A."/>
            <person name="Kyrpides N.C."/>
            <person name="Woyke T."/>
        </authorList>
    </citation>
    <scope>NUCLEOTIDE SEQUENCE</scope>
    <source>
        <strain evidence="7">GVMAG-M-3300018416-45</strain>
    </source>
</reference>
<keyword evidence="4" id="KW-0067">ATP-binding</keyword>
<feature type="region of interest" description="Disordered" evidence="5">
    <location>
        <begin position="63"/>
        <end position="91"/>
    </location>
</feature>
<evidence type="ECO:0000256" key="3">
    <source>
        <dbReference type="ARBA" id="ARBA00022806"/>
    </source>
</evidence>
<keyword evidence="2" id="KW-0378">Hydrolase</keyword>
<dbReference type="PANTHER" id="PTHR45766:SF3">
    <property type="entry name" value="DNA ANNEALING HELICASE AND ENDONUCLEASE ZRANB3"/>
    <property type="match status" value="1"/>
</dbReference>
<dbReference type="InterPro" id="IPR027417">
    <property type="entry name" value="P-loop_NTPase"/>
</dbReference>
<protein>
    <recommendedName>
        <fullName evidence="6">Helicase ATP-binding domain-containing protein</fullName>
    </recommendedName>
</protein>
<feature type="domain" description="Helicase ATP-binding" evidence="6">
    <location>
        <begin position="230"/>
        <end position="490"/>
    </location>
</feature>
<evidence type="ECO:0000256" key="1">
    <source>
        <dbReference type="ARBA" id="ARBA00022741"/>
    </source>
</evidence>
<evidence type="ECO:0000256" key="5">
    <source>
        <dbReference type="SAM" id="MobiDB-lite"/>
    </source>
</evidence>
<dbReference type="Pfam" id="PF00176">
    <property type="entry name" value="SNF2-rel_dom"/>
    <property type="match status" value="1"/>
</dbReference>
<dbReference type="SMART" id="SM00487">
    <property type="entry name" value="DEXDc"/>
    <property type="match status" value="1"/>
</dbReference>
<evidence type="ECO:0000259" key="6">
    <source>
        <dbReference type="SMART" id="SM00487"/>
    </source>
</evidence>
<sequence>MSDILNKFRNPSTPIIEKEIKIRIAKPNLTIALDPSINRELFMKKIRESKRKLTASTSPILRGSPVAAEEPSGVPIAEEPTGVPLPSPVAAEEPVPDILPSPVAAEEPVPDILPSPVAAEEPVPDILPSPVAAEEPSRPLPKVTEPKEIVKIKVKRRPKAKPAESGIILGSEPIEDRRILSDEVKIVSPTYYMNNREVFNNFMMSLYEPYKMELIDSAEKGQSCDIADEGDFSIATHQKIVRDYINLHTPYRGLLLYHGLGSGKTCSSISIAEGMKHGKRVIVMTPASLQKNYYEELKKCGDILYRKNQYWEFIISDASNIDMLASRMSIDKEYIREGGGVWLVDRRKEPNYNSLSSADKRSLDSQIDVMIKSKYKFINYNGLTTSRYSALTKGGTINPFDNAVIIIDESHNLISRIVNKIESKKETVSVGIYKHLMGADNSKIILLTGTPMLNYPNELGIMFNILRGYIKTWSIKVNPPKKGSKTIDRSFFTALLNSKTKGGHVTDYIDYNPSSTILTITRNPFGFTNVTSKGVYKGVTDSTGTGNITDAEFEKNIIRLLATEKIKVNSSDITINLNTSLPDKLKEFNKLFIKQETGEFNNPVMFTRRILGLTSYFRSASEELLPRYMKSTNYHVIRIEMSDHQFKLYESVRSHERKIDRNNSKKKAKGGNADIYGEMSSTYRIYSRAYCNFVFPEPYILRPKPVDIDAESAEDSPQHNSAFKSIVAIENIDFIPEDNYGDPDDIEMFEKDKGIQSIKENYNTRIDSAMTELESKRDEYLAYDKLADYSPKMLRLFENIQKEDMIGLHLLYSQFRTLEGIGIFKLVLETNGFTQFKIKRTIRGWEIDIPPEDMDKPKFALYTGVEDPEEKEIIRNIFNGTWKYVPASIVTELVKMNDNNLYGEIIKLLMITASGAEGINLFNVRHVHIMEPYWHHARIDQVIGRARRICSHKELPDEHRTVDAYIYLMTLSDKQLKSEDSIELRMRDVSRLSSSVPVTTDENIFELSVMKDEISSRLLNAVKQSSMDCQLHSITDDGSSEDLKCFSFGTMDTDTYSNVPDIENEELDSVTSTYMKTTQIEAVELKDPSDGKKYALDPKTNKIYDYESFHKKRPVQIGILVQTIVQGKPQYKIELI</sequence>
<dbReference type="InterPro" id="IPR014001">
    <property type="entry name" value="Helicase_ATP-bd"/>
</dbReference>